<feature type="region of interest" description="Disordered" evidence="1">
    <location>
        <begin position="106"/>
        <end position="127"/>
    </location>
</feature>
<feature type="compositionally biased region" description="Polar residues" evidence="1">
    <location>
        <begin position="108"/>
        <end position="118"/>
    </location>
</feature>
<sequence length="127" mass="14450">MNCSESITDQDSGYSTLNRLSILLLSFPKGKNQIDIDLLNTNYNTRVLPIKKKPNMPQSKSDSTQGKNFIREIIRRTRTEFREIPMKLLGLNLVLLKDKKSLEFPYDSTRSSSLQVKDSGQPKGSLD</sequence>
<dbReference type="Proteomes" id="UP001152484">
    <property type="component" value="Unassembled WGS sequence"/>
</dbReference>
<accession>A0A9P1A3B9</accession>
<keyword evidence="3" id="KW-1185">Reference proteome</keyword>
<feature type="non-terminal residue" evidence="2">
    <location>
        <position position="127"/>
    </location>
</feature>
<comment type="caution">
    <text evidence="2">The sequence shown here is derived from an EMBL/GenBank/DDBJ whole genome shotgun (WGS) entry which is preliminary data.</text>
</comment>
<name>A0A9P1A3B9_CUSEU</name>
<reference evidence="2" key="1">
    <citation type="submission" date="2022-07" db="EMBL/GenBank/DDBJ databases">
        <authorList>
            <person name="Macas J."/>
            <person name="Novak P."/>
            <person name="Neumann P."/>
        </authorList>
    </citation>
    <scope>NUCLEOTIDE SEQUENCE</scope>
</reference>
<dbReference type="EMBL" id="CAMAPE010000202">
    <property type="protein sequence ID" value="CAH9120509.1"/>
    <property type="molecule type" value="Genomic_DNA"/>
</dbReference>
<evidence type="ECO:0000313" key="2">
    <source>
        <dbReference type="EMBL" id="CAH9120509.1"/>
    </source>
</evidence>
<protein>
    <submittedName>
        <fullName evidence="2">Uncharacterized protein</fullName>
    </submittedName>
</protein>
<dbReference type="AlphaFoldDB" id="A0A9P1A3B9"/>
<evidence type="ECO:0000313" key="3">
    <source>
        <dbReference type="Proteomes" id="UP001152484"/>
    </source>
</evidence>
<proteinExistence type="predicted"/>
<organism evidence="2 3">
    <name type="scientific">Cuscuta europaea</name>
    <name type="common">European dodder</name>
    <dbReference type="NCBI Taxonomy" id="41803"/>
    <lineage>
        <taxon>Eukaryota</taxon>
        <taxon>Viridiplantae</taxon>
        <taxon>Streptophyta</taxon>
        <taxon>Embryophyta</taxon>
        <taxon>Tracheophyta</taxon>
        <taxon>Spermatophyta</taxon>
        <taxon>Magnoliopsida</taxon>
        <taxon>eudicotyledons</taxon>
        <taxon>Gunneridae</taxon>
        <taxon>Pentapetalae</taxon>
        <taxon>asterids</taxon>
        <taxon>lamiids</taxon>
        <taxon>Solanales</taxon>
        <taxon>Convolvulaceae</taxon>
        <taxon>Cuscuteae</taxon>
        <taxon>Cuscuta</taxon>
        <taxon>Cuscuta subgen. Cuscuta</taxon>
    </lineage>
</organism>
<evidence type="ECO:0000256" key="1">
    <source>
        <dbReference type="SAM" id="MobiDB-lite"/>
    </source>
</evidence>
<gene>
    <name evidence="2" type="ORF">CEURO_LOCUS22748</name>
</gene>